<gene>
    <name evidence="2" type="ORF">SAMN05877753_109157</name>
</gene>
<accession>A0A285D5S2</accession>
<dbReference type="InterPro" id="IPR000871">
    <property type="entry name" value="Beta-lactam_class-A"/>
</dbReference>
<dbReference type="Gene3D" id="3.40.710.10">
    <property type="entry name" value="DD-peptidase/beta-lactamase superfamily"/>
    <property type="match status" value="1"/>
</dbReference>
<dbReference type="AlphaFoldDB" id="A0A285D5S2"/>
<reference evidence="2 3" key="1">
    <citation type="submission" date="2017-08" db="EMBL/GenBank/DDBJ databases">
        <authorList>
            <person name="de Groot N.N."/>
        </authorList>
    </citation>
    <scope>NUCLEOTIDE SEQUENCE [LARGE SCALE GENOMIC DNA]</scope>
    <source>
        <strain evidence="2 3">JC228</strain>
    </source>
</reference>
<dbReference type="EMBL" id="OAOP01000009">
    <property type="protein sequence ID" value="SNX74513.1"/>
    <property type="molecule type" value="Genomic_DNA"/>
</dbReference>
<dbReference type="InterPro" id="IPR045155">
    <property type="entry name" value="Beta-lactam_cat"/>
</dbReference>
<dbReference type="GO" id="GO:0046677">
    <property type="term" value="P:response to antibiotic"/>
    <property type="evidence" value="ECO:0007669"/>
    <property type="project" value="InterPro"/>
</dbReference>
<sequence>MKDGRGKEMNTGLLGEKIKEIKEQCAGRLSVLIDIGEQKIEADSEQIFLSASLIKIPILIAGFRQVEQKILDPAELIYVPRDEKVGGSGVLATFSDPVHLTVRDLLTLMITVSDNTATNILIDLIGLEAIQSCIKDLDLKSTILNRKLMDIESKEKGIENSTSASDIVNCLKAIHRGSFLSHNSTQAVLSIMAQQQFTHKLPAYVDTEKVKVFNKTGELDGAEHDCMILTFGEKTAYVAVLTDQLEHNESGRQTIRQIGKHVYDCLIS</sequence>
<name>A0A285D5S2_9BACI</name>
<dbReference type="GO" id="GO:0008800">
    <property type="term" value="F:beta-lactamase activity"/>
    <property type="evidence" value="ECO:0007669"/>
    <property type="project" value="InterPro"/>
</dbReference>
<dbReference type="SUPFAM" id="SSF56601">
    <property type="entry name" value="beta-lactamase/transpeptidase-like"/>
    <property type="match status" value="1"/>
</dbReference>
<evidence type="ECO:0000313" key="3">
    <source>
        <dbReference type="Proteomes" id="UP000219546"/>
    </source>
</evidence>
<dbReference type="Pfam" id="PF13354">
    <property type="entry name" value="Beta-lactamase2"/>
    <property type="match status" value="1"/>
</dbReference>
<evidence type="ECO:0000313" key="2">
    <source>
        <dbReference type="EMBL" id="SNX74513.1"/>
    </source>
</evidence>
<protein>
    <submittedName>
        <fullName evidence="2">Beta-lactamase class A</fullName>
    </submittedName>
</protein>
<dbReference type="PANTHER" id="PTHR35333">
    <property type="entry name" value="BETA-LACTAMASE"/>
    <property type="match status" value="1"/>
</dbReference>
<dbReference type="GO" id="GO:0030655">
    <property type="term" value="P:beta-lactam antibiotic catabolic process"/>
    <property type="evidence" value="ECO:0007669"/>
    <property type="project" value="InterPro"/>
</dbReference>
<organism evidence="2 3">
    <name type="scientific">Bacillus oleivorans</name>
    <dbReference type="NCBI Taxonomy" id="1448271"/>
    <lineage>
        <taxon>Bacteria</taxon>
        <taxon>Bacillati</taxon>
        <taxon>Bacillota</taxon>
        <taxon>Bacilli</taxon>
        <taxon>Bacillales</taxon>
        <taxon>Bacillaceae</taxon>
        <taxon>Bacillus</taxon>
    </lineage>
</organism>
<evidence type="ECO:0000259" key="1">
    <source>
        <dbReference type="Pfam" id="PF13354"/>
    </source>
</evidence>
<proteinExistence type="predicted"/>
<dbReference type="Proteomes" id="UP000219546">
    <property type="component" value="Unassembled WGS sequence"/>
</dbReference>
<dbReference type="PANTHER" id="PTHR35333:SF3">
    <property type="entry name" value="BETA-LACTAMASE-TYPE TRANSPEPTIDASE FOLD CONTAINING PROTEIN"/>
    <property type="match status" value="1"/>
</dbReference>
<dbReference type="InterPro" id="IPR012338">
    <property type="entry name" value="Beta-lactam/transpept-like"/>
</dbReference>
<keyword evidence="3" id="KW-1185">Reference proteome</keyword>
<feature type="domain" description="Beta-lactamase class A catalytic" evidence="1">
    <location>
        <begin position="38"/>
        <end position="242"/>
    </location>
</feature>